<evidence type="ECO:0000313" key="4">
    <source>
        <dbReference type="EMBL" id="QCA28947.1"/>
    </source>
</evidence>
<dbReference type="Gene3D" id="3.80.10.10">
    <property type="entry name" value="Ribonuclease Inhibitor"/>
    <property type="match status" value="1"/>
</dbReference>
<feature type="domain" description="MucBP" evidence="2">
    <location>
        <begin position="362"/>
        <end position="422"/>
    </location>
</feature>
<gene>
    <name evidence="5" type="ORF">E4031_09550</name>
    <name evidence="4" type="ORF">E4Z98_06315</name>
</gene>
<sequence length="715" mass="79959">MNDQLSPSIGQRVVSGDYEYKVLKDGTASITKYTGTITHDLVIPEQLDGLLVTELSGYTFASKGLTGHLTIPENINRIDGSNVFSNNNLTSVEIKSKQLTTTSNAFRANNIKEIIFPEGYDYTIPFNNLFSSQKTDIFMYLPELGDRVNIRDFIIIDTDEPIKWSCRHTSVSIDDQYIVFDNMFKSTNIELEATIKGGKLGAFTLEVFKEKSFVEVFDSIVPLNTSWKADNNFAYSIDELGFKSTRLAFSGVKVTGEVDTTTEGVYPITYTKDKFSRTINVTVKDTKMKLEAHDSELLIGETWDPTDNLDKAIGEFGEEIPFSEIEYEGTVDIEQIGEYPIIYNYQGIKKGIVVSVIEPIIVKASYVDLNGKELEQTEERLGKTGDPYSFEPKKIEGYVLASINGEVAGNISEETEDIVFKYIKAEQVLNLNQEVYNEDGNSLDKESVNKEDSLNYKLTVSLNKDIELSYYSLDNISLTEVIDASLENVRNIKLVNSKGEELPFQLETETNTIIFSGKTELSSEWILTYDAEIPRTAETATEIKEKANVTLTLKSDLLEIEPLIAESNEVVTIIAPSPLTLIKAPKSISFGRSNIIPSSTQSYEYEEVDMDDKNIVINDGRGTTGGWSLFGKMEKELTNGNYVLSSALSYKEQVMDSINGALIHNQEKTENSKDLTIEINKEDLLLTILPGQARQGEFEGVILWSLRDVPSNTVN</sequence>
<dbReference type="Pfam" id="PF07523">
    <property type="entry name" value="Big_3"/>
    <property type="match status" value="2"/>
</dbReference>
<name>A0AAJ5JKU3_9ENTE</name>
<dbReference type="InterPro" id="IPR013783">
    <property type="entry name" value="Ig-like_fold"/>
</dbReference>
<dbReference type="InterPro" id="IPR022038">
    <property type="entry name" value="Ig-like_bact"/>
</dbReference>
<dbReference type="Gene3D" id="2.60.40.740">
    <property type="match status" value="1"/>
</dbReference>
<dbReference type="InterPro" id="IPR026906">
    <property type="entry name" value="LRR_5"/>
</dbReference>
<accession>A0AAJ5JKU3</accession>
<feature type="domain" description="Ig-like" evidence="3">
    <location>
        <begin position="291"/>
        <end position="356"/>
    </location>
</feature>
<keyword evidence="6" id="KW-1185">Reference proteome</keyword>
<dbReference type="EMBL" id="SRHU01000037">
    <property type="protein sequence ID" value="TFZ39241.1"/>
    <property type="molecule type" value="Genomic_DNA"/>
</dbReference>
<dbReference type="Proteomes" id="UP000297725">
    <property type="component" value="Unassembled WGS sequence"/>
</dbReference>
<dbReference type="Pfam" id="PF06458">
    <property type="entry name" value="MucBP"/>
    <property type="match status" value="1"/>
</dbReference>
<dbReference type="InterPro" id="IPR032675">
    <property type="entry name" value="LRR_dom_sf"/>
</dbReference>
<evidence type="ECO:0000313" key="6">
    <source>
        <dbReference type="Proteomes" id="UP000296883"/>
    </source>
</evidence>
<evidence type="ECO:0000313" key="7">
    <source>
        <dbReference type="Proteomes" id="UP000297725"/>
    </source>
</evidence>
<organism evidence="5 7">
    <name type="scientific">Vagococcus xieshaowenii</name>
    <dbReference type="NCBI Taxonomy" id="2562451"/>
    <lineage>
        <taxon>Bacteria</taxon>
        <taxon>Bacillati</taxon>
        <taxon>Bacillota</taxon>
        <taxon>Bacilli</taxon>
        <taxon>Lactobacillales</taxon>
        <taxon>Enterococcaceae</taxon>
        <taxon>Vagococcus</taxon>
    </lineage>
</organism>
<reference evidence="5 7" key="1">
    <citation type="submission" date="2019-03" db="EMBL/GenBank/DDBJ databases">
        <title>Vagococcus sp. was isolated fron gut of Carduelis flavirostris.</title>
        <authorList>
            <person name="Ge Y."/>
        </authorList>
    </citation>
    <scope>NUCLEOTIDE SEQUENCE [LARGE SCALE GENOMIC DNA]</scope>
    <source>
        <strain evidence="5 7">CF-210</strain>
    </source>
</reference>
<keyword evidence="1" id="KW-0677">Repeat</keyword>
<dbReference type="Pfam" id="PF13306">
    <property type="entry name" value="LRR_5"/>
    <property type="match status" value="1"/>
</dbReference>
<feature type="domain" description="Ig-like" evidence="3">
    <location>
        <begin position="221"/>
        <end position="283"/>
    </location>
</feature>
<evidence type="ECO:0000259" key="2">
    <source>
        <dbReference type="Pfam" id="PF06458"/>
    </source>
</evidence>
<evidence type="ECO:0000256" key="1">
    <source>
        <dbReference type="ARBA" id="ARBA00022737"/>
    </source>
</evidence>
<dbReference type="Gene3D" id="2.60.40.10">
    <property type="entry name" value="Immunoglobulins"/>
    <property type="match status" value="1"/>
</dbReference>
<evidence type="ECO:0000313" key="5">
    <source>
        <dbReference type="EMBL" id="TFZ39241.1"/>
    </source>
</evidence>
<dbReference type="InterPro" id="IPR009459">
    <property type="entry name" value="MucBP_dom"/>
</dbReference>
<dbReference type="Proteomes" id="UP000296883">
    <property type="component" value="Chromosome"/>
</dbReference>
<evidence type="ECO:0000259" key="3">
    <source>
        <dbReference type="Pfam" id="PF07523"/>
    </source>
</evidence>
<dbReference type="Gene3D" id="3.10.20.320">
    <property type="entry name" value="Putative peptidoglycan bound protein (lpxtg motif)"/>
    <property type="match status" value="1"/>
</dbReference>
<reference evidence="4 6" key="2">
    <citation type="journal article" date="2020" name="Int. J. Syst. Evol. Microbiol.">
        <title>Vagococcus xieshaowenii sp. nov., isolated from snow finch (Montifringilla taczanowskii) cloacal content.</title>
        <authorList>
            <person name="Ge Y."/>
            <person name="Yang J."/>
            <person name="Lai X.H."/>
            <person name="Zhang G."/>
            <person name="Jin D."/>
            <person name="Lu S."/>
            <person name="Wang B."/>
            <person name="Huang Y."/>
            <person name="Huang Y."/>
            <person name="Ren Z."/>
            <person name="Zhang X."/>
            <person name="Xu J."/>
        </authorList>
    </citation>
    <scope>NUCLEOTIDE SEQUENCE [LARGE SCALE GENOMIC DNA]</scope>
    <source>
        <strain evidence="6">personal::cf-49</strain>
        <strain evidence="4">Personal::cf-49</strain>
    </source>
</reference>
<dbReference type="AlphaFoldDB" id="A0AAJ5JKU3"/>
<proteinExistence type="predicted"/>
<protein>
    <submittedName>
        <fullName evidence="5">Uncharacterized protein</fullName>
    </submittedName>
</protein>
<dbReference type="EMBL" id="CP038865">
    <property type="protein sequence ID" value="QCA28947.1"/>
    <property type="molecule type" value="Genomic_DNA"/>
</dbReference>